<gene>
    <name evidence="1" type="ORF">HMPREF9436_02261</name>
</gene>
<evidence type="ECO:0008006" key="3">
    <source>
        <dbReference type="Google" id="ProtNLM"/>
    </source>
</evidence>
<dbReference type="EMBL" id="AECU01000174">
    <property type="protein sequence ID" value="EFQ06233.1"/>
    <property type="molecule type" value="Genomic_DNA"/>
</dbReference>
<evidence type="ECO:0000313" key="1">
    <source>
        <dbReference type="EMBL" id="EFQ06233.1"/>
    </source>
</evidence>
<dbReference type="Proteomes" id="UP000006028">
    <property type="component" value="Unassembled WGS sequence"/>
</dbReference>
<dbReference type="AlphaFoldDB" id="E2ZKQ8"/>
<organism evidence="1 2">
    <name type="scientific">Faecalibacterium cf. prausnitzii KLE1255</name>
    <dbReference type="NCBI Taxonomy" id="748224"/>
    <lineage>
        <taxon>Bacteria</taxon>
        <taxon>Bacillati</taxon>
        <taxon>Bacillota</taxon>
        <taxon>Clostridia</taxon>
        <taxon>Eubacteriales</taxon>
        <taxon>Oscillospiraceae</taxon>
        <taxon>Faecalibacterium</taxon>
    </lineage>
</organism>
<proteinExistence type="predicted"/>
<sequence length="232" mass="26739">MNGESKGARVASGNLKMRCILKRLTEPTGESSALWHTTLPAKSIPNKTVRMGGAGNGSRKDQGLHMKVDTTAIEQEIAAYEKQLRQHYSTKSRLMEEIDSLDPDDRHFIARKSDLDDRLYKMYDKIEEVENGLMDARAKKQTIEADKITGDNIYKILICFDKLYATMTEAERRRLVEILIDEVQIYPERQPNGQWLKSVRFKLPIIDHDLELSLDNQDRVEVVCSMVRFKKH</sequence>
<dbReference type="eggNOG" id="COG1961">
    <property type="taxonomic scope" value="Bacteria"/>
</dbReference>
<name>E2ZKQ8_9FIRM</name>
<evidence type="ECO:0000313" key="2">
    <source>
        <dbReference type="Proteomes" id="UP000006028"/>
    </source>
</evidence>
<dbReference type="BioCyc" id="FCF748224-HMP:GTSS-1367-MONOMER"/>
<protein>
    <recommendedName>
        <fullName evidence="3">Resolvase, N-terminal domain protein</fullName>
    </recommendedName>
</protein>
<dbReference type="STRING" id="748224.HMPREF9436_02261"/>
<reference evidence="1 2" key="1">
    <citation type="submission" date="2010-08" db="EMBL/GenBank/DDBJ databases">
        <authorList>
            <person name="Weinstock G."/>
            <person name="Sodergren E."/>
            <person name="Clifton S."/>
            <person name="Fulton L."/>
            <person name="Fulton B."/>
            <person name="Courtney L."/>
            <person name="Fronick C."/>
            <person name="Harrison M."/>
            <person name="Strong C."/>
            <person name="Farmer C."/>
            <person name="Delahaunty K."/>
            <person name="Markovic C."/>
            <person name="Hall O."/>
            <person name="Minx P."/>
            <person name="Tomlinson C."/>
            <person name="Mitreva M."/>
            <person name="Hou S."/>
            <person name="Chen J."/>
            <person name="Wollam A."/>
            <person name="Pepin K.H."/>
            <person name="Johnson M."/>
            <person name="Bhonagiri V."/>
            <person name="Zhang X."/>
            <person name="Suruliraj S."/>
            <person name="Warren W."/>
            <person name="Chinwalla A."/>
            <person name="Mardis E.R."/>
            <person name="Wilson R.K."/>
        </authorList>
    </citation>
    <scope>NUCLEOTIDE SEQUENCE [LARGE SCALE GENOMIC DNA]</scope>
    <source>
        <strain evidence="1 2">KLE1255</strain>
    </source>
</reference>
<accession>E2ZKQ8</accession>
<dbReference type="HOGENOM" id="CLU_1193374_0_0_9"/>
<comment type="caution">
    <text evidence="1">The sequence shown here is derived from an EMBL/GenBank/DDBJ whole genome shotgun (WGS) entry which is preliminary data.</text>
</comment>